<dbReference type="NCBIfam" id="TIGR00835">
    <property type="entry name" value="agcS"/>
    <property type="match status" value="1"/>
</dbReference>
<evidence type="ECO:0000256" key="4">
    <source>
        <dbReference type="ARBA" id="ARBA00022475"/>
    </source>
</evidence>
<keyword evidence="8 9" id="KW-0472">Membrane</keyword>
<sequence length="463" mass="48877">MDQKVLNDTIVAINSFLSNNILLIALLGCGIFYTIYSKGVQFRKLGAAFKQTFGGVFSKEKKSGDEGVSSFQALAVAIAAQVGTGNVAGVATAIMAGGPGAIFWMWLAAILGMATIYAEAVLAQKFREKDDEGNFVGGPAYYIKNGIGPKHPGLAKVMSTAFAILIVIALGFVGNIVQSNSIATSVVAATGGKLNPIIVGIVVAVLAGGVFIGGIKRIANFAQLVVPFMALVYIIAAIIMMVKFHAHIIPAFKLIFEAAFNPEAALGGALGITIKMAAAKGVGRGLFSNEAGMGSTPHAHATANVAHPVLQGYTAMVGVFIDTIVICTVTALMILVTEAWTDKSLNGALVTQEAFTRAFGPTGTILLAVALGFFAFTTIVGWYYFGETNIRFLFGHKGLWPYRILVLLCIIAGSLQEVDLVWNTADLTNSLMVIPNIIAIIMLHKHVKNMTLHYETNGKEGSL</sequence>
<dbReference type="PROSITE" id="PS51257">
    <property type="entry name" value="PROKAR_LIPOPROTEIN"/>
    <property type="match status" value="1"/>
</dbReference>
<dbReference type="Pfam" id="PF01235">
    <property type="entry name" value="Na_Ala_symp"/>
    <property type="match status" value="1"/>
</dbReference>
<dbReference type="PANTHER" id="PTHR30330">
    <property type="entry name" value="AGSS FAMILY TRANSPORTER, SODIUM-ALANINE"/>
    <property type="match status" value="1"/>
</dbReference>
<dbReference type="STRING" id="334413.FMG_0438"/>
<evidence type="ECO:0000256" key="5">
    <source>
        <dbReference type="ARBA" id="ARBA00022692"/>
    </source>
</evidence>
<dbReference type="GO" id="GO:0005886">
    <property type="term" value="C:plasma membrane"/>
    <property type="evidence" value="ECO:0007669"/>
    <property type="project" value="UniProtKB-SubCell"/>
</dbReference>
<dbReference type="EMBL" id="AP008971">
    <property type="protein sequence ID" value="BAG07856.1"/>
    <property type="molecule type" value="Genomic_DNA"/>
</dbReference>
<name>B0S0V6_FINM2</name>
<evidence type="ECO:0000256" key="2">
    <source>
        <dbReference type="ARBA" id="ARBA00009261"/>
    </source>
</evidence>
<feature type="transmembrane region" description="Helical" evidence="9">
    <location>
        <begin position="157"/>
        <end position="177"/>
    </location>
</feature>
<evidence type="ECO:0000256" key="6">
    <source>
        <dbReference type="ARBA" id="ARBA00022847"/>
    </source>
</evidence>
<organism evidence="10 11">
    <name type="scientific">Finegoldia magna (strain ATCC 29328 / DSM 20472 / WAL 2508)</name>
    <name type="common">Peptostreptococcus magnus</name>
    <dbReference type="NCBI Taxonomy" id="334413"/>
    <lineage>
        <taxon>Bacteria</taxon>
        <taxon>Bacillati</taxon>
        <taxon>Bacillota</taxon>
        <taxon>Tissierellia</taxon>
        <taxon>Tissierellales</taxon>
        <taxon>Peptoniphilaceae</taxon>
        <taxon>Finegoldia</taxon>
    </lineage>
</organism>
<dbReference type="PRINTS" id="PR00175">
    <property type="entry name" value="NAALASMPORT"/>
</dbReference>
<feature type="transmembrane region" description="Helical" evidence="9">
    <location>
        <begin position="313"/>
        <end position="336"/>
    </location>
</feature>
<dbReference type="PANTHER" id="PTHR30330:SF14">
    <property type="entry name" value="SODIUM_AMINO ACID (ALANINE) SYMPORTER"/>
    <property type="match status" value="1"/>
</dbReference>
<evidence type="ECO:0000256" key="7">
    <source>
        <dbReference type="ARBA" id="ARBA00022989"/>
    </source>
</evidence>
<reference evidence="10 11" key="1">
    <citation type="journal article" date="2008" name="DNA Res.">
        <title>Complete genome sequence of Finegoldia magna, an anaerobic opportunistic pathogen.</title>
        <authorList>
            <person name="Goto T."/>
            <person name="Yamashita A."/>
            <person name="Hirakawa H."/>
            <person name="Matsutani M."/>
            <person name="Todo K."/>
            <person name="Ohshima K."/>
            <person name="Toh H."/>
            <person name="Miyamoto K."/>
            <person name="Kuhara S."/>
            <person name="Hattori M."/>
            <person name="Shimizu T."/>
            <person name="Akimoto S."/>
        </authorList>
    </citation>
    <scope>NUCLEOTIDE SEQUENCE [LARGE SCALE GENOMIC DNA]</scope>
    <source>
        <strain evidence="11">ATCC 29328 / DSM 20472 / WAL 2508</strain>
    </source>
</reference>
<feature type="transmembrane region" description="Helical" evidence="9">
    <location>
        <begin position="197"/>
        <end position="215"/>
    </location>
</feature>
<keyword evidence="7 9" id="KW-1133">Transmembrane helix</keyword>
<dbReference type="InterPro" id="IPR001463">
    <property type="entry name" value="Na/Ala_symport"/>
</dbReference>
<evidence type="ECO:0000256" key="1">
    <source>
        <dbReference type="ARBA" id="ARBA00004651"/>
    </source>
</evidence>
<dbReference type="KEGG" id="fma:FMG_0438"/>
<evidence type="ECO:0000313" key="10">
    <source>
        <dbReference type="EMBL" id="BAG07856.1"/>
    </source>
</evidence>
<feature type="transmembrane region" description="Helical" evidence="9">
    <location>
        <begin position="16"/>
        <end position="36"/>
    </location>
</feature>
<dbReference type="GO" id="GO:0005283">
    <property type="term" value="F:amino acid:sodium symporter activity"/>
    <property type="evidence" value="ECO:0007669"/>
    <property type="project" value="InterPro"/>
</dbReference>
<feature type="transmembrane region" description="Helical" evidence="9">
    <location>
        <begin position="398"/>
        <end position="415"/>
    </location>
</feature>
<dbReference type="PROSITE" id="PS00873">
    <property type="entry name" value="NA_ALANINE_SYMP"/>
    <property type="match status" value="1"/>
</dbReference>
<comment type="similarity">
    <text evidence="2 9">Belongs to the alanine or glycine:cation symporter (AGCS) (TC 2.A.25) family.</text>
</comment>
<dbReference type="FunFam" id="1.20.1740.10:FF:000004">
    <property type="entry name" value="Sodium:alanine symporter family protein"/>
    <property type="match status" value="1"/>
</dbReference>
<keyword evidence="11" id="KW-1185">Reference proteome</keyword>
<dbReference type="Proteomes" id="UP000001319">
    <property type="component" value="Chromosome"/>
</dbReference>
<evidence type="ECO:0000256" key="8">
    <source>
        <dbReference type="ARBA" id="ARBA00023136"/>
    </source>
</evidence>
<feature type="transmembrane region" description="Helical" evidence="9">
    <location>
        <begin position="101"/>
        <end position="122"/>
    </location>
</feature>
<feature type="transmembrane region" description="Helical" evidence="9">
    <location>
        <begin position="427"/>
        <end position="444"/>
    </location>
</feature>
<feature type="transmembrane region" description="Helical" evidence="9">
    <location>
        <begin position="222"/>
        <end position="242"/>
    </location>
</feature>
<protein>
    <submittedName>
        <fullName evidence="10">Sodium/alanine symporter</fullName>
    </submittedName>
</protein>
<proteinExistence type="inferred from homology"/>
<keyword evidence="5 9" id="KW-0812">Transmembrane</keyword>
<evidence type="ECO:0000256" key="9">
    <source>
        <dbReference type="RuleBase" id="RU363064"/>
    </source>
</evidence>
<feature type="transmembrane region" description="Helical" evidence="9">
    <location>
        <begin position="71"/>
        <end position="95"/>
    </location>
</feature>
<comment type="subcellular location">
    <subcellularLocation>
        <location evidence="1 9">Cell membrane</location>
        <topology evidence="1 9">Multi-pass membrane protein</topology>
    </subcellularLocation>
</comment>
<dbReference type="Gene3D" id="1.20.1740.10">
    <property type="entry name" value="Amino acid/polyamine transporter I"/>
    <property type="match status" value="1"/>
</dbReference>
<feature type="transmembrane region" description="Helical" evidence="9">
    <location>
        <begin position="365"/>
        <end position="386"/>
    </location>
</feature>
<dbReference type="HOGENOM" id="CLU_024867_1_0_9"/>
<dbReference type="RefSeq" id="WP_012290402.1">
    <property type="nucleotide sequence ID" value="NC_010376.1"/>
</dbReference>
<evidence type="ECO:0000313" key="11">
    <source>
        <dbReference type="Proteomes" id="UP000001319"/>
    </source>
</evidence>
<evidence type="ECO:0000256" key="3">
    <source>
        <dbReference type="ARBA" id="ARBA00022448"/>
    </source>
</evidence>
<dbReference type="AlphaFoldDB" id="B0S0V6"/>
<accession>B0S0V6</accession>
<gene>
    <name evidence="10" type="ordered locus">FMG_0438</name>
</gene>
<keyword evidence="6 9" id="KW-0769">Symport</keyword>
<dbReference type="eggNOG" id="COG1115">
    <property type="taxonomic scope" value="Bacteria"/>
</dbReference>
<keyword evidence="3 9" id="KW-0813">Transport</keyword>
<keyword evidence="4 9" id="KW-1003">Cell membrane</keyword>